<name>A0A368GDZ2_ANCCA</name>
<evidence type="ECO:0000313" key="3">
    <source>
        <dbReference type="Proteomes" id="UP000252519"/>
    </source>
</evidence>
<comment type="caution">
    <text evidence="2">The sequence shown here is derived from an EMBL/GenBank/DDBJ whole genome shotgun (WGS) entry which is preliminary data.</text>
</comment>
<accession>A0A368GDZ2</accession>
<keyword evidence="1" id="KW-1133">Transmembrane helix</keyword>
<feature type="transmembrane region" description="Helical" evidence="1">
    <location>
        <begin position="66"/>
        <end position="86"/>
    </location>
</feature>
<evidence type="ECO:0000313" key="2">
    <source>
        <dbReference type="EMBL" id="RCN41878.1"/>
    </source>
</evidence>
<dbReference type="Proteomes" id="UP000252519">
    <property type="component" value="Unassembled WGS sequence"/>
</dbReference>
<reference evidence="2 3" key="1">
    <citation type="submission" date="2014-10" db="EMBL/GenBank/DDBJ databases">
        <title>Draft genome of the hookworm Ancylostoma caninum.</title>
        <authorList>
            <person name="Mitreva M."/>
        </authorList>
    </citation>
    <scope>NUCLEOTIDE SEQUENCE [LARGE SCALE GENOMIC DNA]</scope>
    <source>
        <strain evidence="2 3">Baltimore</strain>
    </source>
</reference>
<proteinExistence type="predicted"/>
<evidence type="ECO:0000256" key="1">
    <source>
        <dbReference type="SAM" id="Phobius"/>
    </source>
</evidence>
<dbReference type="AlphaFoldDB" id="A0A368GDZ2"/>
<keyword evidence="3" id="KW-1185">Reference proteome</keyword>
<keyword evidence="1" id="KW-0812">Transmembrane</keyword>
<dbReference type="EMBL" id="JOJR01000218">
    <property type="protein sequence ID" value="RCN41878.1"/>
    <property type="molecule type" value="Genomic_DNA"/>
</dbReference>
<sequence length="91" mass="10832">MDREKRKLTEVLIWPSKISELNAISVLFVVFERDDVLLSTPKCFARTIFELEREFFCMVQAVVERLFLLVQLLLNLNLSVFLLRYAHMRLL</sequence>
<keyword evidence="1" id="KW-0472">Membrane</keyword>
<organism evidence="2 3">
    <name type="scientific">Ancylostoma caninum</name>
    <name type="common">Dog hookworm</name>
    <dbReference type="NCBI Taxonomy" id="29170"/>
    <lineage>
        <taxon>Eukaryota</taxon>
        <taxon>Metazoa</taxon>
        <taxon>Ecdysozoa</taxon>
        <taxon>Nematoda</taxon>
        <taxon>Chromadorea</taxon>
        <taxon>Rhabditida</taxon>
        <taxon>Rhabditina</taxon>
        <taxon>Rhabditomorpha</taxon>
        <taxon>Strongyloidea</taxon>
        <taxon>Ancylostomatidae</taxon>
        <taxon>Ancylostomatinae</taxon>
        <taxon>Ancylostoma</taxon>
    </lineage>
</organism>
<gene>
    <name evidence="2" type="ORF">ANCCAN_12151</name>
</gene>
<protein>
    <submittedName>
        <fullName evidence="2">Uncharacterized protein</fullName>
    </submittedName>
</protein>